<dbReference type="InterPro" id="IPR029016">
    <property type="entry name" value="GAF-like_dom_sf"/>
</dbReference>
<keyword evidence="4" id="KW-1003">Cell membrane</keyword>
<evidence type="ECO:0000256" key="10">
    <source>
        <dbReference type="ARBA" id="ARBA00022840"/>
    </source>
</evidence>
<keyword evidence="7 14" id="KW-0812">Transmembrane</keyword>
<dbReference type="AlphaFoldDB" id="A0A0R1MMT9"/>
<dbReference type="PROSITE" id="PS50109">
    <property type="entry name" value="HIS_KIN"/>
    <property type="match status" value="1"/>
</dbReference>
<evidence type="ECO:0000256" key="13">
    <source>
        <dbReference type="ARBA" id="ARBA00023136"/>
    </source>
</evidence>
<dbReference type="OrthoDB" id="9776552at2"/>
<accession>A0A0R1MMT9</accession>
<comment type="caution">
    <text evidence="16">The sequence shown here is derived from an EMBL/GenBank/DDBJ whole genome shotgun (WGS) entry which is preliminary data.</text>
</comment>
<keyword evidence="17" id="KW-1185">Reference proteome</keyword>
<dbReference type="InterPro" id="IPR036890">
    <property type="entry name" value="HATPase_C_sf"/>
</dbReference>
<sequence>MFSLFILLLQRLGIILVLAFLLVNVSFFRKLITKKTLKAATALIAIFAVFTIISNLTGVEITRDNSLVQAPFLTGLPQSDSIANTRTLVITVAGIIGGPFVGSIVGFIGGLHRVIQGNFSDYFYIVSSTLVGFVSGTLAKRFSQRDSYPASWASAALGLLAESIQMVFIGIFSGLALVKLIIIPMMLLNSIGVSVFISILNAYLSNEQQLKAVQTHDVLNLANRTLPYFRQGLNINSAQQACRIIKEYTNFDAVGITDRINVLAHVGAGKDHHLAGQAVLTDLSKHVIASGTARFAYHKNEIGCPNANCPLASAIVLPLRVNDKTIGALKMYFTKAERLTTVEENLAQGLALIFSSQLALGMAEEQSKLASDAEIKSLQAQINPHFFFNAINTVNALMRTNVEQARAALLQLSTFFRSSLQGVTATQIPLKQEKEHVNSYMSLEQTRFPDKYTVIYNIDADSEVKVPPFCLQVLVENSVRHAFPNRRKGNIIRISVKQQEQSLIIVVADNGIGIKKELLTRLGQETIASSTGTGTALVNLNRRLIGLYGNESHLQIQSSEKGTTIKTIVPVSNPQNLSHQ</sequence>
<evidence type="ECO:0000256" key="8">
    <source>
        <dbReference type="ARBA" id="ARBA00022741"/>
    </source>
</evidence>
<dbReference type="Gene3D" id="3.30.450.40">
    <property type="match status" value="1"/>
</dbReference>
<dbReference type="RefSeq" id="WP_057895628.1">
    <property type="nucleotide sequence ID" value="NZ_AZEH01000020.1"/>
</dbReference>
<proteinExistence type="predicted"/>
<dbReference type="InterPro" id="IPR010559">
    <property type="entry name" value="Sig_transdc_His_kin_internal"/>
</dbReference>
<keyword evidence="10" id="KW-0067">ATP-binding</keyword>
<dbReference type="GO" id="GO:0000155">
    <property type="term" value="F:phosphorelay sensor kinase activity"/>
    <property type="evidence" value="ECO:0007669"/>
    <property type="project" value="InterPro"/>
</dbReference>
<evidence type="ECO:0000256" key="4">
    <source>
        <dbReference type="ARBA" id="ARBA00022475"/>
    </source>
</evidence>
<dbReference type="STRING" id="1423777.FD46_GL000669"/>
<dbReference type="GO" id="GO:0005524">
    <property type="term" value="F:ATP binding"/>
    <property type="evidence" value="ECO:0007669"/>
    <property type="project" value="UniProtKB-KW"/>
</dbReference>
<dbReference type="Pfam" id="PF07694">
    <property type="entry name" value="5TM-5TMR_LYT"/>
    <property type="match status" value="1"/>
</dbReference>
<dbReference type="EC" id="2.7.13.3" evidence="3"/>
<evidence type="ECO:0000256" key="7">
    <source>
        <dbReference type="ARBA" id="ARBA00022692"/>
    </source>
</evidence>
<feature type="transmembrane region" description="Helical" evidence="14">
    <location>
        <begin position="6"/>
        <end position="27"/>
    </location>
</feature>
<keyword evidence="9 16" id="KW-0418">Kinase</keyword>
<evidence type="ECO:0000313" key="16">
    <source>
        <dbReference type="EMBL" id="KRL05907.1"/>
    </source>
</evidence>
<dbReference type="InterPro" id="IPR050640">
    <property type="entry name" value="Bact_2-comp_sensor_kinase"/>
</dbReference>
<feature type="transmembrane region" description="Helical" evidence="14">
    <location>
        <begin position="88"/>
        <end position="110"/>
    </location>
</feature>
<keyword evidence="12" id="KW-0902">Two-component regulatory system</keyword>
<reference evidence="16 17" key="1">
    <citation type="journal article" date="2015" name="Genome Announc.">
        <title>Expanding the biotechnology potential of lactobacilli through comparative genomics of 213 strains and associated genera.</title>
        <authorList>
            <person name="Sun Z."/>
            <person name="Harris H.M."/>
            <person name="McCann A."/>
            <person name="Guo C."/>
            <person name="Argimon S."/>
            <person name="Zhang W."/>
            <person name="Yang X."/>
            <person name="Jeffery I.B."/>
            <person name="Cooney J.C."/>
            <person name="Kagawa T.F."/>
            <person name="Liu W."/>
            <person name="Song Y."/>
            <person name="Salvetti E."/>
            <person name="Wrobel A."/>
            <person name="Rasinkangas P."/>
            <person name="Parkhill J."/>
            <person name="Rea M.C."/>
            <person name="O'Sullivan O."/>
            <person name="Ritari J."/>
            <person name="Douillard F.P."/>
            <person name="Paul Ross R."/>
            <person name="Yang R."/>
            <person name="Briner A.E."/>
            <person name="Felis G.E."/>
            <person name="de Vos W.M."/>
            <person name="Barrangou R."/>
            <person name="Klaenhammer T.R."/>
            <person name="Caufield P.W."/>
            <person name="Cui Y."/>
            <person name="Zhang H."/>
            <person name="O'Toole P.W."/>
        </authorList>
    </citation>
    <scope>NUCLEOTIDE SEQUENCE [LARGE SCALE GENOMIC DNA]</scope>
    <source>
        <strain evidence="16 17">DSM 19972</strain>
    </source>
</reference>
<dbReference type="GO" id="GO:0071555">
    <property type="term" value="P:cell wall organization"/>
    <property type="evidence" value="ECO:0007669"/>
    <property type="project" value="InterPro"/>
</dbReference>
<dbReference type="Proteomes" id="UP000051686">
    <property type="component" value="Unassembled WGS sequence"/>
</dbReference>
<evidence type="ECO:0000259" key="15">
    <source>
        <dbReference type="PROSITE" id="PS50109"/>
    </source>
</evidence>
<dbReference type="Gene3D" id="3.30.565.10">
    <property type="entry name" value="Histidine kinase-like ATPase, C-terminal domain"/>
    <property type="match status" value="1"/>
</dbReference>
<evidence type="ECO:0000256" key="1">
    <source>
        <dbReference type="ARBA" id="ARBA00000085"/>
    </source>
</evidence>
<gene>
    <name evidence="16" type="ORF">FD46_GL000669</name>
</gene>
<dbReference type="GO" id="GO:0005886">
    <property type="term" value="C:plasma membrane"/>
    <property type="evidence" value="ECO:0007669"/>
    <property type="project" value="UniProtKB-SubCell"/>
</dbReference>
<name>A0A0R1MMT9_9LACO</name>
<dbReference type="SUPFAM" id="SSF55874">
    <property type="entry name" value="ATPase domain of HSP90 chaperone/DNA topoisomerase II/histidine kinase"/>
    <property type="match status" value="1"/>
</dbReference>
<evidence type="ECO:0000256" key="3">
    <source>
        <dbReference type="ARBA" id="ARBA00012438"/>
    </source>
</evidence>
<evidence type="ECO:0000256" key="5">
    <source>
        <dbReference type="ARBA" id="ARBA00022553"/>
    </source>
</evidence>
<keyword evidence="6" id="KW-0808">Transferase</keyword>
<dbReference type="EMBL" id="AZEH01000020">
    <property type="protein sequence ID" value="KRL05907.1"/>
    <property type="molecule type" value="Genomic_DNA"/>
</dbReference>
<dbReference type="PANTHER" id="PTHR34220">
    <property type="entry name" value="SENSOR HISTIDINE KINASE YPDA"/>
    <property type="match status" value="1"/>
</dbReference>
<evidence type="ECO:0000256" key="14">
    <source>
        <dbReference type="SAM" id="Phobius"/>
    </source>
</evidence>
<feature type="transmembrane region" description="Helical" evidence="14">
    <location>
        <begin position="151"/>
        <end position="178"/>
    </location>
</feature>
<keyword evidence="13 14" id="KW-0472">Membrane</keyword>
<keyword evidence="5" id="KW-0597">Phosphoprotein</keyword>
<dbReference type="InterPro" id="IPR005467">
    <property type="entry name" value="His_kinase_dom"/>
</dbReference>
<dbReference type="InterPro" id="IPR003594">
    <property type="entry name" value="HATPase_dom"/>
</dbReference>
<evidence type="ECO:0000256" key="11">
    <source>
        <dbReference type="ARBA" id="ARBA00022989"/>
    </source>
</evidence>
<comment type="subcellular location">
    <subcellularLocation>
        <location evidence="2">Cell membrane</location>
        <topology evidence="2">Multi-pass membrane protein</topology>
    </subcellularLocation>
</comment>
<keyword evidence="11 14" id="KW-1133">Transmembrane helix</keyword>
<organism evidence="16 17">
    <name type="scientific">Liquorilactobacillus oeni DSM 19972</name>
    <dbReference type="NCBI Taxonomy" id="1423777"/>
    <lineage>
        <taxon>Bacteria</taxon>
        <taxon>Bacillati</taxon>
        <taxon>Bacillota</taxon>
        <taxon>Bacilli</taxon>
        <taxon>Lactobacillales</taxon>
        <taxon>Lactobacillaceae</taxon>
        <taxon>Liquorilactobacillus</taxon>
    </lineage>
</organism>
<evidence type="ECO:0000256" key="9">
    <source>
        <dbReference type="ARBA" id="ARBA00022777"/>
    </source>
</evidence>
<feature type="transmembrane region" description="Helical" evidence="14">
    <location>
        <begin position="185"/>
        <end position="204"/>
    </location>
</feature>
<feature type="transmembrane region" description="Helical" evidence="14">
    <location>
        <begin position="122"/>
        <end position="139"/>
    </location>
</feature>
<evidence type="ECO:0000256" key="12">
    <source>
        <dbReference type="ARBA" id="ARBA00023012"/>
    </source>
</evidence>
<evidence type="ECO:0000256" key="6">
    <source>
        <dbReference type="ARBA" id="ARBA00022679"/>
    </source>
</evidence>
<evidence type="ECO:0000256" key="2">
    <source>
        <dbReference type="ARBA" id="ARBA00004651"/>
    </source>
</evidence>
<feature type="transmembrane region" description="Helical" evidence="14">
    <location>
        <begin position="39"/>
        <end position="57"/>
    </location>
</feature>
<dbReference type="Pfam" id="PF06580">
    <property type="entry name" value="His_kinase"/>
    <property type="match status" value="1"/>
</dbReference>
<keyword evidence="8" id="KW-0547">Nucleotide-binding</keyword>
<protein>
    <recommendedName>
        <fullName evidence="3">histidine kinase</fullName>
        <ecNumber evidence="3">2.7.13.3</ecNumber>
    </recommendedName>
</protein>
<feature type="domain" description="Histidine kinase" evidence="15">
    <location>
        <begin position="474"/>
        <end position="573"/>
    </location>
</feature>
<dbReference type="InterPro" id="IPR011620">
    <property type="entry name" value="Sig_transdc_His_kinase_LytS_TM"/>
</dbReference>
<dbReference type="PANTHER" id="PTHR34220:SF7">
    <property type="entry name" value="SENSOR HISTIDINE KINASE YPDA"/>
    <property type="match status" value="1"/>
</dbReference>
<dbReference type="Pfam" id="PF02518">
    <property type="entry name" value="HATPase_c"/>
    <property type="match status" value="1"/>
</dbReference>
<dbReference type="PATRIC" id="fig|1423777.3.peg.689"/>
<dbReference type="SUPFAM" id="SSF55781">
    <property type="entry name" value="GAF domain-like"/>
    <property type="match status" value="1"/>
</dbReference>
<comment type="catalytic activity">
    <reaction evidence="1">
        <text>ATP + protein L-histidine = ADP + protein N-phospho-L-histidine.</text>
        <dbReference type="EC" id="2.7.13.3"/>
    </reaction>
</comment>
<evidence type="ECO:0000313" key="17">
    <source>
        <dbReference type="Proteomes" id="UP000051686"/>
    </source>
</evidence>